<dbReference type="Pfam" id="PF00199">
    <property type="entry name" value="Catalase"/>
    <property type="match status" value="2"/>
</dbReference>
<keyword evidence="7 10" id="KW-0560">Oxidoreductase</keyword>
<dbReference type="Proteomes" id="UP000521872">
    <property type="component" value="Unassembled WGS sequence"/>
</dbReference>
<comment type="catalytic activity">
    <reaction evidence="10">
        <text>2 H2O2 = O2 + 2 H2O</text>
        <dbReference type="Rhea" id="RHEA:20309"/>
        <dbReference type="ChEBI" id="CHEBI:15377"/>
        <dbReference type="ChEBI" id="CHEBI:15379"/>
        <dbReference type="ChEBI" id="CHEBI:16240"/>
        <dbReference type="EC" id="1.11.1.6"/>
    </reaction>
</comment>
<evidence type="ECO:0000259" key="13">
    <source>
        <dbReference type="SMART" id="SM01060"/>
    </source>
</evidence>
<dbReference type="SUPFAM" id="SSF52317">
    <property type="entry name" value="Class I glutamine amidotransferase-like"/>
    <property type="match status" value="2"/>
</dbReference>
<keyword evidence="15" id="KW-1185">Reference proteome</keyword>
<dbReference type="InterPro" id="IPR024712">
    <property type="entry name" value="Catalase_clade2"/>
</dbReference>
<evidence type="ECO:0000313" key="14">
    <source>
        <dbReference type="EMBL" id="KAF4615090.1"/>
    </source>
</evidence>
<dbReference type="Gene3D" id="2.40.180.10">
    <property type="entry name" value="Catalase core domain"/>
    <property type="match status" value="2"/>
</dbReference>
<dbReference type="Pfam" id="PF18011">
    <property type="entry name" value="Catalase_C"/>
    <property type="match status" value="2"/>
</dbReference>
<comment type="function">
    <text evidence="11">Catalyzes the degradation of hydrogen peroxide (H(2)O(2)) generated by peroxisomal oxidases to water and oxygen, thereby protecting cells from the toxic effects of hydrogen peroxide.</text>
</comment>
<accession>A0A8H4VP05</accession>
<evidence type="ECO:0000256" key="7">
    <source>
        <dbReference type="ARBA" id="ARBA00023002"/>
    </source>
</evidence>
<dbReference type="PROSITE" id="PS51402">
    <property type="entry name" value="CATALASE_3"/>
    <property type="match status" value="2"/>
</dbReference>
<feature type="compositionally biased region" description="Polar residues" evidence="12">
    <location>
        <begin position="1"/>
        <end position="10"/>
    </location>
</feature>
<dbReference type="InterPro" id="IPR010582">
    <property type="entry name" value="Catalase_immune_responsive"/>
</dbReference>
<feature type="domain" description="Catalase core" evidence="13">
    <location>
        <begin position="32"/>
        <end position="423"/>
    </location>
</feature>
<keyword evidence="8 10" id="KW-0408">Iron</keyword>
<dbReference type="GO" id="GO:0005829">
    <property type="term" value="C:cytosol"/>
    <property type="evidence" value="ECO:0007669"/>
    <property type="project" value="TreeGrafter"/>
</dbReference>
<keyword evidence="5 10" id="KW-0349">Heme</keyword>
<feature type="region of interest" description="Disordered" evidence="12">
    <location>
        <begin position="1"/>
        <end position="30"/>
    </location>
</feature>
<dbReference type="InterPro" id="IPR024708">
    <property type="entry name" value="Catalase_AS"/>
</dbReference>
<proteinExistence type="inferred from homology"/>
<organism evidence="14 15">
    <name type="scientific">Agrocybe pediades</name>
    <dbReference type="NCBI Taxonomy" id="84607"/>
    <lineage>
        <taxon>Eukaryota</taxon>
        <taxon>Fungi</taxon>
        <taxon>Dikarya</taxon>
        <taxon>Basidiomycota</taxon>
        <taxon>Agaricomycotina</taxon>
        <taxon>Agaricomycetes</taxon>
        <taxon>Agaricomycetidae</taxon>
        <taxon>Agaricales</taxon>
        <taxon>Agaricineae</taxon>
        <taxon>Strophariaceae</taxon>
        <taxon>Agrocybe</taxon>
    </lineage>
</organism>
<comment type="cofactor">
    <cofactor evidence="1">
        <name>heme</name>
        <dbReference type="ChEBI" id="CHEBI:30413"/>
    </cofactor>
</comment>
<dbReference type="InterPro" id="IPR011614">
    <property type="entry name" value="Catalase_core"/>
</dbReference>
<evidence type="ECO:0000256" key="4">
    <source>
        <dbReference type="ARBA" id="ARBA00022559"/>
    </source>
</evidence>
<protein>
    <recommendedName>
        <fullName evidence="3 10">Catalase</fullName>
        <ecNumber evidence="3 10">1.11.1.6</ecNumber>
    </recommendedName>
</protein>
<dbReference type="GO" id="GO:0046872">
    <property type="term" value="F:metal ion binding"/>
    <property type="evidence" value="ECO:0007669"/>
    <property type="project" value="UniProtKB-KW"/>
</dbReference>
<evidence type="ECO:0000256" key="9">
    <source>
        <dbReference type="ARBA" id="ARBA00023324"/>
    </source>
</evidence>
<evidence type="ECO:0000256" key="12">
    <source>
        <dbReference type="SAM" id="MobiDB-lite"/>
    </source>
</evidence>
<evidence type="ECO:0000256" key="1">
    <source>
        <dbReference type="ARBA" id="ARBA00001971"/>
    </source>
</evidence>
<dbReference type="EMBL" id="JAACJL010000044">
    <property type="protein sequence ID" value="KAF4615090.1"/>
    <property type="molecule type" value="Genomic_DNA"/>
</dbReference>
<dbReference type="GO" id="GO:0042744">
    <property type="term" value="P:hydrogen peroxide catabolic process"/>
    <property type="evidence" value="ECO:0007669"/>
    <property type="project" value="UniProtKB-KW"/>
</dbReference>
<dbReference type="InterPro" id="IPR043156">
    <property type="entry name" value="Catalase_clade2_helical"/>
</dbReference>
<dbReference type="PRINTS" id="PR00067">
    <property type="entry name" value="CATALASE"/>
</dbReference>
<dbReference type="InterPro" id="IPR002226">
    <property type="entry name" value="Catalase_haem_BS"/>
</dbReference>
<evidence type="ECO:0000256" key="11">
    <source>
        <dbReference type="RuleBase" id="RU004142"/>
    </source>
</evidence>
<dbReference type="InterPro" id="IPR041399">
    <property type="entry name" value="Catalase_large_C"/>
</dbReference>
<dbReference type="InterPro" id="IPR029062">
    <property type="entry name" value="Class_I_gatase-like"/>
</dbReference>
<dbReference type="Gene3D" id="3.40.50.880">
    <property type="match status" value="2"/>
</dbReference>
<dbReference type="PANTHER" id="PTHR42821">
    <property type="entry name" value="CATALASE"/>
    <property type="match status" value="1"/>
</dbReference>
<evidence type="ECO:0000256" key="6">
    <source>
        <dbReference type="ARBA" id="ARBA00022723"/>
    </source>
</evidence>
<keyword evidence="9 10" id="KW-0376">Hydrogen peroxide</keyword>
<dbReference type="FunFam" id="2.40.180.10:FF:000003">
    <property type="entry name" value="Catalase"/>
    <property type="match status" value="2"/>
</dbReference>
<comment type="similarity">
    <text evidence="2 10">Belongs to the catalase family.</text>
</comment>
<evidence type="ECO:0000256" key="5">
    <source>
        <dbReference type="ARBA" id="ARBA00022617"/>
    </source>
</evidence>
<dbReference type="PROSITE" id="PS00437">
    <property type="entry name" value="CATALASE_1"/>
    <property type="match status" value="2"/>
</dbReference>
<evidence type="ECO:0000256" key="2">
    <source>
        <dbReference type="ARBA" id="ARBA00005329"/>
    </source>
</evidence>
<feature type="domain" description="Catalase core" evidence="13">
    <location>
        <begin position="835"/>
        <end position="1226"/>
    </location>
</feature>
<dbReference type="Gene3D" id="1.20.1370.20">
    <property type="match status" value="2"/>
</dbReference>
<sequence>MSTDAFTQVTGDAKSKSLKEHTVEPTSSSELTTDFGVKIADTDNWLKITDGSSAGPSLLEDHIAREKITRFDHERIPERVVHARGTGAHGYFRVFDDSAKKWTCAPVLTDPSRNTPIFIRFSTVQGSKGSADTVRDVRGFAMKFYTEEGNWDLVANDIPVFFIQDAIKFPDFVHAVKPEPHNEVPQGQTAHNNFWDYVGLQPESAHMVMWAMSDRGIPRSYRMMQGFGVNTFTLINAEGKRVFVKFVMTPELGVHSLVWDEALKLAGQDPDFHRKDLNEAIENGVFPKWKFGIQVIEEKDEHNFDFDILDATKVWPESLVPVNYIGEFVLNRTVDEYFPEVEQIAFCTSHVVPGIGFSDDPLLQGRNFSYFDTQLSRLGVNWEEIPINRPVCPMMNHNRDGKMRQRITKGSINYWPNRDGIGHPSTVENGAYIEHMTKMMGMKQRIRGEKFKEHFNQAQLFYNSLTDYEKAHLIGAISFELDHCDDQRVYETYSKLLNEIDHDLAVTVARNVNGIIPDKPGRPNHGKKEPSLSQLYYAPKTPTIASRRIAVLIADGFNFAEVESVRAILASAKATTWVIGPRRAKVLAAGDDSGNGLGIVADHHYEGMRSTMFDAVYIPSGAKHAENLLSNGRAVHWIREAFGHCKAIGAIGEGAQAVHSILGLPEIQTNRALDSDDVVSSYAVVTTGKYDVKSAVVDALTIAPGPKGFVANFAFEISKHSLILLLRRYLIICLLFHSDYFAMVSASISGNILCTNLGSRNCLGPGLSTRYDKDRQSSHDRVFGYDASDPDSLALSLDLRPARRPKNAYASMTDNSKIKSLKTFMVEPTSSSELTTDFGVKVSDTDNWLQATDGTTAGPSLLEDHIAREKTHRFDHERIPERIVHARGAGAHGHFRVFDNSAAKWTCAPVLTDPSRTTPIFIRFSTVQGSRGSADTVRDVRGFAIKFYTEEGNWDIVGNDIPVFFIQDAIKFPDIIHAVKPEPHNEVPQGQSAHNNFWDFVGLQPESAHMVMWVMSDRGIPRSFRMMQGFGVNTYTLINAEGKRVFVKFHMTPELGVHSLVWDEALKINGQDPDFHRKDLAEAIESGAYPKWTFGVQVIEEKDEHSFDFDILDATKIWPESKIPVHPIGEFVLNRVVDEYFTEVEQVAFCTSHVVPGIGFSNDPLLQGRNFSYFDTQITRLGVNWQEIPINRPVCPMMNHHRDGALRQRITKGNINYWPNRDSIGHPVPPSQGGYAEYAEKVQGMKQRVRGEKFQEHYNQAQLFYNSLTEYERNHLISAISFELSHCDDHRVYEGYTQLLNNIDFDLAKTVAQNVNGIVPDKPARPNHGKTEASLSQTYFAPKKPTIVSRRVAILIADGFNIAEVESVRVLLASAKATTWIIGPRRAKIYAAGEKLDGNGAGIVADHHFEGQCSTLFDAVYIPSGEKHAETLATNGRAVHWIREAFGHCKAIGAIGEGADTVRTALGLPEIKINSSLDSSDIVASYAVVTTGKYDFPSALVDALTISAGHKGFVSNFAFEISKHKCYERELDGLASKVAY</sequence>
<keyword evidence="6 10" id="KW-0479">Metal-binding</keyword>
<dbReference type="PROSITE" id="PS00438">
    <property type="entry name" value="CATALASE_2"/>
    <property type="match status" value="2"/>
</dbReference>
<reference evidence="14 15" key="1">
    <citation type="submission" date="2019-12" db="EMBL/GenBank/DDBJ databases">
        <authorList>
            <person name="Floudas D."/>
            <person name="Bentzer J."/>
            <person name="Ahren D."/>
            <person name="Johansson T."/>
            <person name="Persson P."/>
            <person name="Tunlid A."/>
        </authorList>
    </citation>
    <scope>NUCLEOTIDE SEQUENCE [LARGE SCALE GENOMIC DNA]</scope>
    <source>
        <strain evidence="14 15">CBS 102.39</strain>
    </source>
</reference>
<evidence type="ECO:0000256" key="8">
    <source>
        <dbReference type="ARBA" id="ARBA00023004"/>
    </source>
</evidence>
<dbReference type="GO" id="GO:0004096">
    <property type="term" value="F:catalase activity"/>
    <property type="evidence" value="ECO:0007669"/>
    <property type="project" value="UniProtKB-EC"/>
</dbReference>
<dbReference type="InterPro" id="IPR020835">
    <property type="entry name" value="Catalase_sf"/>
</dbReference>
<gene>
    <name evidence="14" type="ORF">D9613_003285</name>
</gene>
<name>A0A8H4VP05_9AGAR</name>
<dbReference type="Pfam" id="PF06628">
    <property type="entry name" value="Catalase-rel"/>
    <property type="match status" value="2"/>
</dbReference>
<dbReference type="GO" id="GO:0006979">
    <property type="term" value="P:response to oxidative stress"/>
    <property type="evidence" value="ECO:0007669"/>
    <property type="project" value="InterPro"/>
</dbReference>
<evidence type="ECO:0000256" key="3">
    <source>
        <dbReference type="ARBA" id="ARBA00012314"/>
    </source>
</evidence>
<dbReference type="SMART" id="SM01060">
    <property type="entry name" value="Catalase"/>
    <property type="match status" value="2"/>
</dbReference>
<dbReference type="InterPro" id="IPR018028">
    <property type="entry name" value="Catalase"/>
</dbReference>
<comment type="caution">
    <text evidence="14">The sequence shown here is derived from an EMBL/GenBank/DDBJ whole genome shotgun (WGS) entry which is preliminary data.</text>
</comment>
<dbReference type="PANTHER" id="PTHR42821:SF1">
    <property type="entry name" value="CATALASE-B"/>
    <property type="match status" value="1"/>
</dbReference>
<dbReference type="CDD" id="cd03132">
    <property type="entry name" value="GATase1_catalase"/>
    <property type="match status" value="2"/>
</dbReference>
<dbReference type="GO" id="GO:0020037">
    <property type="term" value="F:heme binding"/>
    <property type="evidence" value="ECO:0007669"/>
    <property type="project" value="InterPro"/>
</dbReference>
<dbReference type="SUPFAM" id="SSF56634">
    <property type="entry name" value="Heme-dependent catalase-like"/>
    <property type="match status" value="2"/>
</dbReference>
<feature type="compositionally biased region" description="Basic and acidic residues" evidence="12">
    <location>
        <begin position="13"/>
        <end position="23"/>
    </location>
</feature>
<keyword evidence="4 10" id="KW-0575">Peroxidase</keyword>
<dbReference type="EC" id="1.11.1.6" evidence="3 10"/>
<evidence type="ECO:0000256" key="10">
    <source>
        <dbReference type="RuleBase" id="RU000498"/>
    </source>
</evidence>
<evidence type="ECO:0000313" key="15">
    <source>
        <dbReference type="Proteomes" id="UP000521872"/>
    </source>
</evidence>